<feature type="region of interest" description="Disordered" evidence="1">
    <location>
        <begin position="144"/>
        <end position="167"/>
    </location>
</feature>
<reference evidence="2 3" key="1">
    <citation type="submission" date="2021-06" db="EMBL/GenBank/DDBJ databases">
        <title>Caerostris darwini draft genome.</title>
        <authorList>
            <person name="Kono N."/>
            <person name="Arakawa K."/>
        </authorList>
    </citation>
    <scope>NUCLEOTIDE SEQUENCE [LARGE SCALE GENOMIC DNA]</scope>
</reference>
<protein>
    <submittedName>
        <fullName evidence="2">Uncharacterized protein</fullName>
    </submittedName>
</protein>
<comment type="caution">
    <text evidence="2">The sequence shown here is derived from an EMBL/GenBank/DDBJ whole genome shotgun (WGS) entry which is preliminary data.</text>
</comment>
<gene>
    <name evidence="2" type="ORF">CDAR_377801</name>
</gene>
<name>A0AAV4TV58_9ARAC</name>
<dbReference type="AlphaFoldDB" id="A0AAV4TV58"/>
<proteinExistence type="predicted"/>
<dbReference type="Proteomes" id="UP001054837">
    <property type="component" value="Unassembled WGS sequence"/>
</dbReference>
<accession>A0AAV4TV58</accession>
<evidence type="ECO:0000256" key="1">
    <source>
        <dbReference type="SAM" id="MobiDB-lite"/>
    </source>
</evidence>
<evidence type="ECO:0000313" key="2">
    <source>
        <dbReference type="EMBL" id="GIY50014.1"/>
    </source>
</evidence>
<evidence type="ECO:0000313" key="3">
    <source>
        <dbReference type="Proteomes" id="UP001054837"/>
    </source>
</evidence>
<keyword evidence="3" id="KW-1185">Reference proteome</keyword>
<organism evidence="2 3">
    <name type="scientific">Caerostris darwini</name>
    <dbReference type="NCBI Taxonomy" id="1538125"/>
    <lineage>
        <taxon>Eukaryota</taxon>
        <taxon>Metazoa</taxon>
        <taxon>Ecdysozoa</taxon>
        <taxon>Arthropoda</taxon>
        <taxon>Chelicerata</taxon>
        <taxon>Arachnida</taxon>
        <taxon>Araneae</taxon>
        <taxon>Araneomorphae</taxon>
        <taxon>Entelegynae</taxon>
        <taxon>Araneoidea</taxon>
        <taxon>Araneidae</taxon>
        <taxon>Caerostris</taxon>
    </lineage>
</organism>
<dbReference type="EMBL" id="BPLQ01010332">
    <property type="protein sequence ID" value="GIY50014.1"/>
    <property type="molecule type" value="Genomic_DNA"/>
</dbReference>
<sequence>MGETSSPCCGFASGDSLFCLGTNTKEMLSSGLGDIFSWDSSSVSRVGRYKVVQGILRSATEFLCSNSIPHSLRRIPRKVRWQERRSSYITEFWNGKAAHPRQVTPALTPEWSHSFWMDAVGWGASGMVGRHASGEKSFGHFPSRTGLGAEMAPKSSSSRDLPICGRR</sequence>